<dbReference type="CDD" id="cd00060">
    <property type="entry name" value="FHA"/>
    <property type="match status" value="1"/>
</dbReference>
<dbReference type="Gene3D" id="2.60.200.20">
    <property type="match status" value="1"/>
</dbReference>
<dbReference type="OrthoDB" id="1627679at2759"/>
<evidence type="ECO:0000313" key="2">
    <source>
        <dbReference type="EMBL" id="KAF8377992.1"/>
    </source>
</evidence>
<dbReference type="SUPFAM" id="SSF49879">
    <property type="entry name" value="SMAD/FHA domain"/>
    <property type="match status" value="1"/>
</dbReference>
<gene>
    <name evidence="2" type="ORF">HHK36_029325</name>
</gene>
<reference evidence="2 3" key="1">
    <citation type="submission" date="2020-04" db="EMBL/GenBank/DDBJ databases">
        <title>Plant Genome Project.</title>
        <authorList>
            <person name="Zhang R.-G."/>
        </authorList>
    </citation>
    <scope>NUCLEOTIDE SEQUENCE [LARGE SCALE GENOMIC DNA]</scope>
    <source>
        <strain evidence="2">YNK0</strain>
        <tissue evidence="2">Leaf</tissue>
    </source>
</reference>
<feature type="region of interest" description="Disordered" evidence="1">
    <location>
        <begin position="330"/>
        <end position="355"/>
    </location>
</feature>
<comment type="caution">
    <text evidence="2">The sequence shown here is derived from an EMBL/GenBank/DDBJ whole genome shotgun (WGS) entry which is preliminary data.</text>
</comment>
<evidence type="ECO:0000256" key="1">
    <source>
        <dbReference type="SAM" id="MobiDB-lite"/>
    </source>
</evidence>
<organism evidence="2 3">
    <name type="scientific">Tetracentron sinense</name>
    <name type="common">Spur-leaf</name>
    <dbReference type="NCBI Taxonomy" id="13715"/>
    <lineage>
        <taxon>Eukaryota</taxon>
        <taxon>Viridiplantae</taxon>
        <taxon>Streptophyta</taxon>
        <taxon>Embryophyta</taxon>
        <taxon>Tracheophyta</taxon>
        <taxon>Spermatophyta</taxon>
        <taxon>Magnoliopsida</taxon>
        <taxon>Trochodendrales</taxon>
        <taxon>Trochodendraceae</taxon>
        <taxon>Tetracentron</taxon>
    </lineage>
</organism>
<keyword evidence="3" id="KW-1185">Reference proteome</keyword>
<proteinExistence type="predicted"/>
<sequence>MVSTRRSGSFSSNISKRSSSSEEKPSSPKRQKIENGAAAEKSTQTSGSSENLKELSSSPAPDPVECAPIDPPIPPVVSPTMWTPESGRMRPHRRVFADSGGQVKKFFLSMEYVSEAEPEFGHVDSLVQASVTYSQNPDFSIPTPLFTIGSNRHCNFPLKDQTFSANLCKIKQTSISIIVCGHGQRDGSVIAMLESTGSKGCVQVNGTMVKKNTTSALYSGDEVIFGLSGNHAYIFQQLTTEAVAKILPSVGVAETQSSAGKDLQLERRSGDSSAVAGASILASLSSSRQDLSLLTPPTQNTVETHQGTKMPVNPLTCDGMEIDLDCLEMKDNSDPSVGSDNAAELEQPARSMILT</sequence>
<feature type="compositionally biased region" description="Low complexity" evidence="1">
    <location>
        <begin position="1"/>
        <end position="18"/>
    </location>
</feature>
<dbReference type="AlphaFoldDB" id="A0A835CZ87"/>
<feature type="compositionally biased region" description="Polar residues" evidence="1">
    <location>
        <begin position="41"/>
        <end position="59"/>
    </location>
</feature>
<dbReference type="Proteomes" id="UP000655225">
    <property type="component" value="Unassembled WGS sequence"/>
</dbReference>
<feature type="region of interest" description="Disordered" evidence="1">
    <location>
        <begin position="1"/>
        <end position="75"/>
    </location>
</feature>
<dbReference type="EMBL" id="JABCRI010000023">
    <property type="protein sequence ID" value="KAF8377992.1"/>
    <property type="molecule type" value="Genomic_DNA"/>
</dbReference>
<evidence type="ECO:0000313" key="3">
    <source>
        <dbReference type="Proteomes" id="UP000655225"/>
    </source>
</evidence>
<name>A0A835CZ87_TETSI</name>
<dbReference type="InterPro" id="IPR008984">
    <property type="entry name" value="SMAD_FHA_dom_sf"/>
</dbReference>
<evidence type="ECO:0008006" key="4">
    <source>
        <dbReference type="Google" id="ProtNLM"/>
    </source>
</evidence>
<accession>A0A835CZ87</accession>
<protein>
    <recommendedName>
        <fullName evidence="4">FHA domain-containing protein</fullName>
    </recommendedName>
</protein>